<dbReference type="GO" id="GO:0046872">
    <property type="term" value="F:metal ion binding"/>
    <property type="evidence" value="ECO:0007669"/>
    <property type="project" value="UniProtKB-KW"/>
</dbReference>
<dbReference type="GeneID" id="29983913"/>
<dbReference type="GO" id="GO:0004519">
    <property type="term" value="F:endonuclease activity"/>
    <property type="evidence" value="ECO:0007669"/>
    <property type="project" value="UniProtKB-KW"/>
</dbReference>
<keyword evidence="11" id="KW-0479">Metal-binding</keyword>
<dbReference type="InterPro" id="IPR035437">
    <property type="entry name" value="SNase_OB-fold_sf"/>
</dbReference>
<evidence type="ECO:0000256" key="11">
    <source>
        <dbReference type="ARBA" id="ARBA00022723"/>
    </source>
</evidence>
<evidence type="ECO:0000256" key="6">
    <source>
        <dbReference type="ARBA" id="ARBA00013404"/>
    </source>
</evidence>
<comment type="similarity">
    <text evidence="4">Belongs to the LCL3 family.</text>
</comment>
<keyword evidence="8" id="KW-0963">Cytoplasm</keyword>
<organism evidence="22 23">
    <name type="scientific">Trichoderma gamsii</name>
    <dbReference type="NCBI Taxonomy" id="398673"/>
    <lineage>
        <taxon>Eukaryota</taxon>
        <taxon>Fungi</taxon>
        <taxon>Dikarya</taxon>
        <taxon>Ascomycota</taxon>
        <taxon>Pezizomycotina</taxon>
        <taxon>Sordariomycetes</taxon>
        <taxon>Hypocreomycetidae</taxon>
        <taxon>Hypocreales</taxon>
        <taxon>Hypocreaceae</taxon>
        <taxon>Trichoderma</taxon>
    </lineage>
</organism>
<feature type="region of interest" description="Disordered" evidence="20">
    <location>
        <begin position="298"/>
        <end position="326"/>
    </location>
</feature>
<keyword evidence="23" id="KW-1185">Reference proteome</keyword>
<evidence type="ECO:0000256" key="18">
    <source>
        <dbReference type="ARBA" id="ARBA00023203"/>
    </source>
</evidence>
<evidence type="ECO:0000256" key="19">
    <source>
        <dbReference type="ARBA" id="ARBA00023212"/>
    </source>
</evidence>
<dbReference type="GO" id="GO:0016020">
    <property type="term" value="C:membrane"/>
    <property type="evidence" value="ECO:0007669"/>
    <property type="project" value="UniProtKB-SubCell"/>
</dbReference>
<evidence type="ECO:0000256" key="12">
    <source>
        <dbReference type="ARBA" id="ARBA00022759"/>
    </source>
</evidence>
<keyword evidence="15" id="KW-1133">Transmembrane helix</keyword>
<dbReference type="EMBL" id="JPDN02000010">
    <property type="protein sequence ID" value="PON27479.1"/>
    <property type="molecule type" value="Genomic_DNA"/>
</dbReference>
<dbReference type="FunFam" id="2.40.50.90:FF:000029">
    <property type="entry name" value="Probable endonuclease lcl3"/>
    <property type="match status" value="1"/>
</dbReference>
<evidence type="ECO:0000256" key="15">
    <source>
        <dbReference type="ARBA" id="ARBA00022989"/>
    </source>
</evidence>
<dbReference type="GO" id="GO:0005200">
    <property type="term" value="F:structural constituent of cytoskeleton"/>
    <property type="evidence" value="ECO:0007669"/>
    <property type="project" value="TreeGrafter"/>
</dbReference>
<dbReference type="Gene3D" id="3.30.1460.20">
    <property type="match status" value="2"/>
</dbReference>
<dbReference type="GO" id="GO:0051015">
    <property type="term" value="F:actin filament binding"/>
    <property type="evidence" value="ECO:0007669"/>
    <property type="project" value="TreeGrafter"/>
</dbReference>
<dbReference type="STRING" id="398673.A0A2P4ZT64"/>
<evidence type="ECO:0000256" key="3">
    <source>
        <dbReference type="ARBA" id="ARBA00004245"/>
    </source>
</evidence>
<dbReference type="RefSeq" id="XP_018662881.1">
    <property type="nucleotide sequence ID" value="XM_018803830.1"/>
</dbReference>
<evidence type="ECO:0000256" key="4">
    <source>
        <dbReference type="ARBA" id="ARBA00005435"/>
    </source>
</evidence>
<feature type="compositionally biased region" description="Basic and acidic residues" evidence="20">
    <location>
        <begin position="585"/>
        <end position="595"/>
    </location>
</feature>
<dbReference type="SMART" id="SM00318">
    <property type="entry name" value="SNc"/>
    <property type="match status" value="1"/>
</dbReference>
<keyword evidence="10" id="KW-0540">Nuclease</keyword>
<evidence type="ECO:0000313" key="22">
    <source>
        <dbReference type="EMBL" id="PON27479.1"/>
    </source>
</evidence>
<evidence type="ECO:0000259" key="21">
    <source>
        <dbReference type="PROSITE" id="PS50830"/>
    </source>
</evidence>
<evidence type="ECO:0000256" key="10">
    <source>
        <dbReference type="ARBA" id="ARBA00022722"/>
    </source>
</evidence>
<dbReference type="PANTHER" id="PTHR12058:SF0">
    <property type="entry name" value="ACTIN-RELATED PROTEIN 2_3 COMPLEX SUBUNIT 2"/>
    <property type="match status" value="1"/>
</dbReference>
<dbReference type="PROSITE" id="PS50830">
    <property type="entry name" value="TNASE_3"/>
    <property type="match status" value="1"/>
</dbReference>
<keyword evidence="9" id="KW-0812">Transmembrane</keyword>
<proteinExistence type="inferred from homology"/>
<feature type="region of interest" description="Disordered" evidence="20">
    <location>
        <begin position="573"/>
        <end position="604"/>
    </location>
</feature>
<dbReference type="Pfam" id="PF04045">
    <property type="entry name" value="P34-Arc"/>
    <property type="match status" value="1"/>
</dbReference>
<comment type="caution">
    <text evidence="22">The sequence shown here is derived from an EMBL/GenBank/DDBJ whole genome shotgun (WGS) entry which is preliminary data.</text>
</comment>
<feature type="compositionally biased region" description="Basic and acidic residues" evidence="20">
    <location>
        <begin position="351"/>
        <end position="361"/>
    </location>
</feature>
<evidence type="ECO:0000313" key="23">
    <source>
        <dbReference type="Proteomes" id="UP000054821"/>
    </source>
</evidence>
<dbReference type="GO" id="GO:0005739">
    <property type="term" value="C:mitochondrion"/>
    <property type="evidence" value="ECO:0007669"/>
    <property type="project" value="UniProtKB-SubCell"/>
</dbReference>
<keyword evidence="13" id="KW-0378">Hydrolase</keyword>
<comment type="similarity">
    <text evidence="5">Belongs to the ARPC2 family.</text>
</comment>
<evidence type="ECO:0000256" key="5">
    <source>
        <dbReference type="ARBA" id="ARBA00007192"/>
    </source>
</evidence>
<feature type="region of interest" description="Disordered" evidence="20">
    <location>
        <begin position="349"/>
        <end position="373"/>
    </location>
</feature>
<evidence type="ECO:0000256" key="2">
    <source>
        <dbReference type="ARBA" id="ARBA00004173"/>
    </source>
</evidence>
<reference evidence="22 23" key="1">
    <citation type="journal article" date="2016" name="Genome Announc.">
        <title>Draft Whole-Genome Sequence of Trichoderma gamsii T6085, a Promising Biocontrol Agent of Fusarium Head Blight on Wheat.</title>
        <authorList>
            <person name="Baroncelli R."/>
            <person name="Zapparata A."/>
            <person name="Piaggeschi G."/>
            <person name="Sarrocco S."/>
            <person name="Vannacci G."/>
        </authorList>
    </citation>
    <scope>NUCLEOTIDE SEQUENCE [LARGE SCALE GENOMIC DNA]</scope>
    <source>
        <strain evidence="22 23">T6085</strain>
    </source>
</reference>
<keyword evidence="12" id="KW-0255">Endonuclease</keyword>
<feature type="compositionally biased region" description="Basic and acidic residues" evidence="20">
    <location>
        <begin position="298"/>
        <end position="308"/>
    </location>
</feature>
<dbReference type="PANTHER" id="PTHR12058">
    <property type="entry name" value="ARP2/3 COMPLEX 34 KDA SUBUNIT"/>
    <property type="match status" value="1"/>
</dbReference>
<comment type="subcellular location">
    <subcellularLocation>
        <location evidence="3">Cytoplasm</location>
        <location evidence="3">Cytoskeleton</location>
    </subcellularLocation>
    <subcellularLocation>
        <location evidence="1">Membrane</location>
        <topology evidence="1">Single-pass membrane protein</topology>
    </subcellularLocation>
    <subcellularLocation>
        <location evidence="2">Mitochondrion</location>
    </subcellularLocation>
</comment>
<dbReference type="GO" id="GO:0005885">
    <property type="term" value="C:Arp2/3 protein complex"/>
    <property type="evidence" value="ECO:0007669"/>
    <property type="project" value="InterPro"/>
</dbReference>
<evidence type="ECO:0000256" key="1">
    <source>
        <dbReference type="ARBA" id="ARBA00004167"/>
    </source>
</evidence>
<dbReference type="InterPro" id="IPR007188">
    <property type="entry name" value="ARPC2"/>
</dbReference>
<protein>
    <recommendedName>
        <fullName evidence="6">Probable endonuclease LCL3</fullName>
    </recommendedName>
    <alternativeName>
        <fullName evidence="7">Probable endonuclease lcl3</fullName>
    </alternativeName>
</protein>
<dbReference type="Proteomes" id="UP000054821">
    <property type="component" value="Unassembled WGS sequence"/>
</dbReference>
<gene>
    <name evidence="22" type="ORF">TGAM01_v203860</name>
</gene>
<evidence type="ECO:0000256" key="7">
    <source>
        <dbReference type="ARBA" id="ARBA00014651"/>
    </source>
</evidence>
<evidence type="ECO:0000256" key="13">
    <source>
        <dbReference type="ARBA" id="ARBA00022801"/>
    </source>
</evidence>
<evidence type="ECO:0000256" key="9">
    <source>
        <dbReference type="ARBA" id="ARBA00022692"/>
    </source>
</evidence>
<dbReference type="SUPFAM" id="SSF69645">
    <property type="entry name" value="Arp2/3 complex subunits"/>
    <property type="match status" value="2"/>
</dbReference>
<evidence type="ECO:0000256" key="14">
    <source>
        <dbReference type="ARBA" id="ARBA00022837"/>
    </source>
</evidence>
<dbReference type="Gene3D" id="2.40.50.90">
    <property type="match status" value="1"/>
</dbReference>
<keyword evidence="19" id="KW-0206">Cytoskeleton</keyword>
<keyword evidence="14" id="KW-0106">Calcium</keyword>
<sequence>MLLLDYQNALIQSVLTERFSGAPPVHIDQTVSDFDGVTFHISTPEVKTKILLSLQIRCFKDLAKYGAEQVLQREYGQYVVPAEVGYDFSVLIDLENLPESKEERDALAMQFALLKRHAMAAPFEQAYEEHYKLKEEASKFSSEEAPKGVMEGGEVKAIHYREEEAIYVKASHDRVTVIFSTIFREETDRVYGKVFIQEFVDARRRAIQNAPQVLFRNDPPLELQGVPGVRDTGSGEIGYVTFVLFPRHLTPQRMAAVISHIQTFRDNFHYHIKASKAYIHSRMRKRTADFLQVLRRARPDNEERERKTASGRTFKPAARPLNLDPKPNTLEAEVDLRVANTMVWPFGASAPKKDTDHEDRPKKRPVSWSDSLRSSEAGPLEAAKAWAPMVGFSLVGLAALQLYANYLRRIPGAAYVRPNFFRNRSLYGKVTSVGDGDNFHLFHTPGGKAVGWGWLRKVPESRKELKGRTIPIRIAAVDAPEGAHFGKPAQPYSDEALQWLRSYILHRNVRAYIYKTDQYERIVATVYVRRFLFRRNVGLEMIKSGLATVYEAKSGAEFGGLKERYERAEAKAKRKRKGMWAGDPKAYESPREYKTKWASQQGKE</sequence>
<keyword evidence="18" id="KW-0009">Actin-binding</keyword>
<dbReference type="Pfam" id="PF00565">
    <property type="entry name" value="SNase"/>
    <property type="match status" value="1"/>
</dbReference>
<accession>A0A2P4ZT64</accession>
<feature type="domain" description="TNase-like" evidence="21">
    <location>
        <begin position="424"/>
        <end position="582"/>
    </location>
</feature>
<dbReference type="InterPro" id="IPR034666">
    <property type="entry name" value="ARPC2/4"/>
</dbReference>
<keyword evidence="17" id="KW-0472">Membrane</keyword>
<evidence type="ECO:0000256" key="17">
    <source>
        <dbReference type="ARBA" id="ARBA00023136"/>
    </source>
</evidence>
<dbReference type="GO" id="GO:0034314">
    <property type="term" value="P:Arp2/3 complex-mediated actin nucleation"/>
    <property type="evidence" value="ECO:0007669"/>
    <property type="project" value="InterPro"/>
</dbReference>
<name>A0A2P4ZT64_9HYPO</name>
<evidence type="ECO:0000256" key="16">
    <source>
        <dbReference type="ARBA" id="ARBA00023128"/>
    </source>
</evidence>
<dbReference type="FunFam" id="3.30.1460.20:FF:000003">
    <property type="entry name" value="Arp2/3 complex 34 kDa subunit"/>
    <property type="match status" value="1"/>
</dbReference>
<dbReference type="SUPFAM" id="SSF50199">
    <property type="entry name" value="Staphylococcal nuclease"/>
    <property type="match status" value="1"/>
</dbReference>
<dbReference type="GO" id="GO:0016787">
    <property type="term" value="F:hydrolase activity"/>
    <property type="evidence" value="ECO:0007669"/>
    <property type="project" value="UniProtKB-KW"/>
</dbReference>
<keyword evidence="16" id="KW-0496">Mitochondrion</keyword>
<dbReference type="FunFam" id="3.30.1460.20:FF:000005">
    <property type="entry name" value="Arp2/3 complex 34 kDa subunit"/>
    <property type="match status" value="1"/>
</dbReference>
<dbReference type="AlphaFoldDB" id="A0A2P4ZT64"/>
<dbReference type="InterPro" id="IPR016071">
    <property type="entry name" value="Staphylococal_nuclease_OB-fold"/>
</dbReference>
<evidence type="ECO:0000256" key="20">
    <source>
        <dbReference type="SAM" id="MobiDB-lite"/>
    </source>
</evidence>
<evidence type="ECO:0000256" key="8">
    <source>
        <dbReference type="ARBA" id="ARBA00022490"/>
    </source>
</evidence>
<dbReference type="GO" id="GO:0030041">
    <property type="term" value="P:actin filament polymerization"/>
    <property type="evidence" value="ECO:0007669"/>
    <property type="project" value="InterPro"/>
</dbReference>